<comment type="caution">
    <text evidence="2">The sequence shown here is derived from an EMBL/GenBank/DDBJ whole genome shotgun (WGS) entry which is preliminary data.</text>
</comment>
<name>A0A9X1TT34_9BACT</name>
<gene>
    <name evidence="2" type="ORF">L0661_10220</name>
</gene>
<reference evidence="2" key="1">
    <citation type="submission" date="2022-01" db="EMBL/GenBank/DDBJ databases">
        <title>Novel species in genus Dyadobacter.</title>
        <authorList>
            <person name="Ma C."/>
        </authorList>
    </citation>
    <scope>NUCLEOTIDE SEQUENCE</scope>
    <source>
        <strain evidence="2">CY357</strain>
    </source>
</reference>
<proteinExistence type="predicted"/>
<dbReference type="AlphaFoldDB" id="A0A9X1TT34"/>
<accession>A0A9X1TT34</accession>
<feature type="domain" description="HEPN" evidence="1">
    <location>
        <begin position="5"/>
        <end position="43"/>
    </location>
</feature>
<evidence type="ECO:0000259" key="1">
    <source>
        <dbReference type="Pfam" id="PF05168"/>
    </source>
</evidence>
<dbReference type="RefSeq" id="WP_235162747.1">
    <property type="nucleotide sequence ID" value="NZ_JAKFFV010000005.1"/>
</dbReference>
<sequence length="131" mass="15243">MIPADDLKHIAFERLSDAEILFRAKRFDSAVYLCGYCMEIYLKHKICQTLNWPGFPSTGKDFEKFKSLKTHDLGVLLSLSGAENFVLKEHLLSWSPLLEWNPEFRYRVVGTVREEEAEEMIESVKTMIQIL</sequence>
<dbReference type="Proteomes" id="UP001139411">
    <property type="component" value="Unassembled WGS sequence"/>
</dbReference>
<protein>
    <submittedName>
        <fullName evidence="2">HEPN domain-containing protein</fullName>
    </submittedName>
</protein>
<dbReference type="Pfam" id="PF05168">
    <property type="entry name" value="HEPN"/>
    <property type="match status" value="1"/>
</dbReference>
<evidence type="ECO:0000313" key="3">
    <source>
        <dbReference type="Proteomes" id="UP001139411"/>
    </source>
</evidence>
<dbReference type="Gene3D" id="1.20.120.330">
    <property type="entry name" value="Nucleotidyltransferases domain 2"/>
    <property type="match status" value="1"/>
</dbReference>
<dbReference type="SUPFAM" id="SSF81593">
    <property type="entry name" value="Nucleotidyltransferase substrate binding subunit/domain"/>
    <property type="match status" value="1"/>
</dbReference>
<organism evidence="2 3">
    <name type="scientific">Dyadobacter chenhuakuii</name>
    <dbReference type="NCBI Taxonomy" id="2909339"/>
    <lineage>
        <taxon>Bacteria</taxon>
        <taxon>Pseudomonadati</taxon>
        <taxon>Bacteroidota</taxon>
        <taxon>Cytophagia</taxon>
        <taxon>Cytophagales</taxon>
        <taxon>Spirosomataceae</taxon>
        <taxon>Dyadobacter</taxon>
    </lineage>
</organism>
<dbReference type="InterPro" id="IPR007842">
    <property type="entry name" value="HEPN_dom"/>
</dbReference>
<evidence type="ECO:0000313" key="2">
    <source>
        <dbReference type="EMBL" id="MCF2498685.1"/>
    </source>
</evidence>
<dbReference type="EMBL" id="JAKFFV010000005">
    <property type="protein sequence ID" value="MCF2498685.1"/>
    <property type="molecule type" value="Genomic_DNA"/>
</dbReference>